<dbReference type="PANTHER" id="PTHR30474:SF2">
    <property type="entry name" value="PEPTIDOGLYCAN GLYCOSYLTRANSFERASE FTSW-RELATED"/>
    <property type="match status" value="1"/>
</dbReference>
<keyword evidence="6" id="KW-0133">Cell shape</keyword>
<evidence type="ECO:0000256" key="7">
    <source>
        <dbReference type="ARBA" id="ARBA00022984"/>
    </source>
</evidence>
<feature type="region of interest" description="Disordered" evidence="18">
    <location>
        <begin position="432"/>
        <end position="531"/>
    </location>
</feature>
<feature type="transmembrane region" description="Helical" evidence="19">
    <location>
        <begin position="232"/>
        <end position="252"/>
    </location>
</feature>
<dbReference type="GO" id="GO:0008360">
    <property type="term" value="P:regulation of cell shape"/>
    <property type="evidence" value="ECO:0007669"/>
    <property type="project" value="UniProtKB-KW"/>
</dbReference>
<keyword evidence="7" id="KW-0573">Peptidoglycan synthesis</keyword>
<evidence type="ECO:0000256" key="9">
    <source>
        <dbReference type="ARBA" id="ARBA00023136"/>
    </source>
</evidence>
<feature type="transmembrane region" description="Helical" evidence="19">
    <location>
        <begin position="387"/>
        <end position="409"/>
    </location>
</feature>
<evidence type="ECO:0000256" key="5">
    <source>
        <dbReference type="ARBA" id="ARBA00022692"/>
    </source>
</evidence>
<evidence type="ECO:0000256" key="10">
    <source>
        <dbReference type="ARBA" id="ARBA00032370"/>
    </source>
</evidence>
<comment type="subcellular location">
    <subcellularLocation>
        <location evidence="1">Membrane</location>
        <topology evidence="1">Multi-pass membrane protein</topology>
    </subcellularLocation>
</comment>
<dbReference type="PROSITE" id="PS00428">
    <property type="entry name" value="FTSW_RODA_SPOVE"/>
    <property type="match status" value="1"/>
</dbReference>
<feature type="transmembrane region" description="Helical" evidence="19">
    <location>
        <begin position="114"/>
        <end position="135"/>
    </location>
</feature>
<feature type="transmembrane region" description="Helical" evidence="19">
    <location>
        <begin position="321"/>
        <end position="341"/>
    </location>
</feature>
<dbReference type="Proteomes" id="UP000182237">
    <property type="component" value="Chromosome I"/>
</dbReference>
<dbReference type="RefSeq" id="WP_019193090.1">
    <property type="nucleotide sequence ID" value="NZ_LT629765.1"/>
</dbReference>
<dbReference type="GO" id="GO:0015648">
    <property type="term" value="F:lipid-linked peptidoglycan transporter activity"/>
    <property type="evidence" value="ECO:0007669"/>
    <property type="project" value="TreeGrafter"/>
</dbReference>
<feature type="transmembrane region" description="Helical" evidence="19">
    <location>
        <begin position="47"/>
        <end position="68"/>
    </location>
</feature>
<dbReference type="eggNOG" id="COG0772">
    <property type="taxonomic scope" value="Bacteria"/>
</dbReference>
<evidence type="ECO:0000256" key="14">
    <source>
        <dbReference type="ARBA" id="ARBA00041418"/>
    </source>
</evidence>
<evidence type="ECO:0000256" key="16">
    <source>
        <dbReference type="ARBA" id="ARBA00049902"/>
    </source>
</evidence>
<dbReference type="EC" id="2.4.99.28" evidence="15"/>
<dbReference type="Pfam" id="PF01098">
    <property type="entry name" value="FTSW_RODA_SPOVE"/>
    <property type="match status" value="1"/>
</dbReference>
<dbReference type="STRING" id="1203190.GCA_000312345_00220"/>
<feature type="region of interest" description="Disordered" evidence="18">
    <location>
        <begin position="1"/>
        <end position="31"/>
    </location>
</feature>
<protein>
    <recommendedName>
        <fullName evidence="13">Probable peptidoglycan glycosyltransferase FtsW</fullName>
        <ecNumber evidence="15">2.4.99.28</ecNumber>
    </recommendedName>
    <alternativeName>
        <fullName evidence="14">Cell division protein FtsW</fullName>
    </alternativeName>
    <alternativeName>
        <fullName evidence="11">Cell wall polymerase</fullName>
    </alternativeName>
    <alternativeName>
        <fullName evidence="10">Peptidoglycan polymerase</fullName>
    </alternativeName>
</protein>
<organism evidence="20 21">
    <name type="scientific">Corynebacterium timonense</name>
    <dbReference type="NCBI Taxonomy" id="441500"/>
    <lineage>
        <taxon>Bacteria</taxon>
        <taxon>Bacillati</taxon>
        <taxon>Actinomycetota</taxon>
        <taxon>Actinomycetes</taxon>
        <taxon>Mycobacteriales</taxon>
        <taxon>Corynebacteriaceae</taxon>
        <taxon>Corynebacterium</taxon>
    </lineage>
</organism>
<feature type="compositionally biased region" description="Basic and acidic residues" evidence="18">
    <location>
        <begin position="1"/>
        <end position="12"/>
    </location>
</feature>
<dbReference type="GO" id="GO:0008955">
    <property type="term" value="F:peptidoglycan glycosyltransferase activity"/>
    <property type="evidence" value="ECO:0007669"/>
    <property type="project" value="UniProtKB-EC"/>
</dbReference>
<evidence type="ECO:0000256" key="15">
    <source>
        <dbReference type="ARBA" id="ARBA00044770"/>
    </source>
</evidence>
<keyword evidence="20" id="KW-0132">Cell division</keyword>
<dbReference type="GO" id="GO:0009252">
    <property type="term" value="P:peptidoglycan biosynthetic process"/>
    <property type="evidence" value="ECO:0007669"/>
    <property type="project" value="UniProtKB-UniPathway"/>
</dbReference>
<keyword evidence="20" id="KW-0131">Cell cycle</keyword>
<dbReference type="GO" id="GO:0005886">
    <property type="term" value="C:plasma membrane"/>
    <property type="evidence" value="ECO:0007669"/>
    <property type="project" value="TreeGrafter"/>
</dbReference>
<dbReference type="UniPathway" id="UPA00219"/>
<evidence type="ECO:0000256" key="3">
    <source>
        <dbReference type="ARBA" id="ARBA00022676"/>
    </source>
</evidence>
<evidence type="ECO:0000256" key="6">
    <source>
        <dbReference type="ARBA" id="ARBA00022960"/>
    </source>
</evidence>
<dbReference type="AlphaFoldDB" id="A0A1H1MNY4"/>
<comment type="function">
    <text evidence="17">Peptidoglycan polymerase that is essential for cell division.</text>
</comment>
<keyword evidence="5 19" id="KW-0812">Transmembrane</keyword>
<feature type="transmembrane region" description="Helical" evidence="19">
    <location>
        <begin position="353"/>
        <end position="375"/>
    </location>
</feature>
<gene>
    <name evidence="20" type="ORF">SAMN04488539_0557</name>
</gene>
<evidence type="ECO:0000256" key="4">
    <source>
        <dbReference type="ARBA" id="ARBA00022679"/>
    </source>
</evidence>
<feature type="transmembrane region" description="Helical" evidence="19">
    <location>
        <begin position="185"/>
        <end position="202"/>
    </location>
</feature>
<evidence type="ECO:0000256" key="1">
    <source>
        <dbReference type="ARBA" id="ARBA00004141"/>
    </source>
</evidence>
<comment type="similarity">
    <text evidence="12">Belongs to the SEDS family. FtsW subfamily.</text>
</comment>
<keyword evidence="21" id="KW-1185">Reference proteome</keyword>
<keyword evidence="8 19" id="KW-1133">Transmembrane helix</keyword>
<evidence type="ECO:0000256" key="18">
    <source>
        <dbReference type="SAM" id="MobiDB-lite"/>
    </source>
</evidence>
<evidence type="ECO:0000256" key="13">
    <source>
        <dbReference type="ARBA" id="ARBA00041185"/>
    </source>
</evidence>
<evidence type="ECO:0000256" key="11">
    <source>
        <dbReference type="ARBA" id="ARBA00033270"/>
    </source>
</evidence>
<evidence type="ECO:0000256" key="8">
    <source>
        <dbReference type="ARBA" id="ARBA00022989"/>
    </source>
</evidence>
<dbReference type="InterPro" id="IPR018365">
    <property type="entry name" value="Cell_cycle_FtsW-rel_CS"/>
</dbReference>
<accession>A0A1H1MNY4</accession>
<evidence type="ECO:0000256" key="19">
    <source>
        <dbReference type="SAM" id="Phobius"/>
    </source>
</evidence>
<feature type="transmembrane region" description="Helical" evidence="19">
    <location>
        <begin position="88"/>
        <end position="107"/>
    </location>
</feature>
<dbReference type="GO" id="GO:0051301">
    <property type="term" value="P:cell division"/>
    <property type="evidence" value="ECO:0007669"/>
    <property type="project" value="UniProtKB-KW"/>
</dbReference>
<dbReference type="PANTHER" id="PTHR30474">
    <property type="entry name" value="CELL CYCLE PROTEIN"/>
    <property type="match status" value="1"/>
</dbReference>
<dbReference type="OrthoDB" id="9768187at2"/>
<dbReference type="InterPro" id="IPR001182">
    <property type="entry name" value="FtsW/RodA"/>
</dbReference>
<evidence type="ECO:0000313" key="20">
    <source>
        <dbReference type="EMBL" id="SDR87629.1"/>
    </source>
</evidence>
<keyword evidence="3" id="KW-0328">Glycosyltransferase</keyword>
<evidence type="ECO:0000313" key="21">
    <source>
        <dbReference type="Proteomes" id="UP000182237"/>
    </source>
</evidence>
<comment type="pathway">
    <text evidence="2">Cell wall biogenesis; peptidoglycan biosynthesis.</text>
</comment>
<feature type="compositionally biased region" description="Basic and acidic residues" evidence="18">
    <location>
        <begin position="445"/>
        <end position="461"/>
    </location>
</feature>
<keyword evidence="4" id="KW-0808">Transferase</keyword>
<dbReference type="GO" id="GO:0032153">
    <property type="term" value="C:cell division site"/>
    <property type="evidence" value="ECO:0007669"/>
    <property type="project" value="TreeGrafter"/>
</dbReference>
<proteinExistence type="inferred from homology"/>
<evidence type="ECO:0000256" key="17">
    <source>
        <dbReference type="ARBA" id="ARBA00049966"/>
    </source>
</evidence>
<comment type="catalytic activity">
    <reaction evidence="16">
        <text>[GlcNAc-(1-&gt;4)-Mur2Ac(oyl-L-Ala-gamma-D-Glu-L-Lys-D-Ala-D-Ala)](n)-di-trans,octa-cis-undecaprenyl diphosphate + beta-D-GlcNAc-(1-&gt;4)-Mur2Ac(oyl-L-Ala-gamma-D-Glu-L-Lys-D-Ala-D-Ala)-di-trans,octa-cis-undecaprenyl diphosphate = [GlcNAc-(1-&gt;4)-Mur2Ac(oyl-L-Ala-gamma-D-Glu-L-Lys-D-Ala-D-Ala)](n+1)-di-trans,octa-cis-undecaprenyl diphosphate + di-trans,octa-cis-undecaprenyl diphosphate + H(+)</text>
        <dbReference type="Rhea" id="RHEA:23708"/>
        <dbReference type="Rhea" id="RHEA-COMP:9602"/>
        <dbReference type="Rhea" id="RHEA-COMP:9603"/>
        <dbReference type="ChEBI" id="CHEBI:15378"/>
        <dbReference type="ChEBI" id="CHEBI:58405"/>
        <dbReference type="ChEBI" id="CHEBI:60033"/>
        <dbReference type="ChEBI" id="CHEBI:78435"/>
        <dbReference type="EC" id="2.4.99.28"/>
    </reaction>
</comment>
<evidence type="ECO:0000256" key="2">
    <source>
        <dbReference type="ARBA" id="ARBA00004752"/>
    </source>
</evidence>
<reference evidence="20 21" key="1">
    <citation type="submission" date="2016-10" db="EMBL/GenBank/DDBJ databases">
        <authorList>
            <person name="de Groot N.N."/>
        </authorList>
    </citation>
    <scope>NUCLEOTIDE SEQUENCE [LARGE SCALE GENOMIC DNA]</scope>
    <source>
        <strain evidence="20 21">DSM 45434</strain>
    </source>
</reference>
<keyword evidence="9 19" id="KW-0472">Membrane</keyword>
<name>A0A1H1MNY4_9CORY</name>
<sequence>MTVTRSARENAAPRRSGTTAPRPAGSRPGTFSSLRRRFHDGMDARPLLDYTVIRTVVVVLAGLGLVMVTSSSMAASFAASSSVWSTTLRQALMVSLGLVLFWVMLRISPERVRALANAVMIVAIALLILVLIPGIGTGRDEVGSQSWLVVGPLRLQPSEFARAAIAVWGAKLLANKDYREPSRLANGFVGFTMVAGLCLLLITAQGDLGMAVNFAIVVAFILLFAGISTGFIAFAAIAGFIGLIVVFFAGGYRSDRFHVYFDALFGHFDDTRGIAFQSHQGFLSLADGSLFGVGLGQSRAKWFYLPEARNDFIFAVIGEELGLWGGALVIGLFALLGYFGLRAARRAQNQFQTLMAASLAAGVVSQAFINIGYVVGLLPVTGIQLPMVSAGGTSAVITLASMGILASIARHEPDAVSAMQNYGRPAFDRMLGIGEPTTPGQTRAARREQDARNARSRREARFGTPVTARSGSALRRPAGAPQRDMQKDPQRYPHRGAPTRSAARAVRGTAVPQPRSWESTASTTRTTRRAG</sequence>
<dbReference type="EMBL" id="LT629765">
    <property type="protein sequence ID" value="SDR87629.1"/>
    <property type="molecule type" value="Genomic_DNA"/>
</dbReference>
<evidence type="ECO:0000256" key="12">
    <source>
        <dbReference type="ARBA" id="ARBA00038053"/>
    </source>
</evidence>